<evidence type="ECO:0000313" key="3">
    <source>
        <dbReference type="EMBL" id="KAJ7022709.1"/>
    </source>
</evidence>
<evidence type="ECO:0000259" key="2">
    <source>
        <dbReference type="Pfam" id="PF14232"/>
    </source>
</evidence>
<feature type="domain" description="DUF4334" evidence="2">
    <location>
        <begin position="81"/>
        <end position="136"/>
    </location>
</feature>
<reference evidence="3" key="1">
    <citation type="submission" date="2023-03" db="EMBL/GenBank/DDBJ databases">
        <title>Massive genome expansion in bonnet fungi (Mycena s.s.) driven by repeated elements and novel gene families across ecological guilds.</title>
        <authorList>
            <consortium name="Lawrence Berkeley National Laboratory"/>
            <person name="Harder C.B."/>
            <person name="Miyauchi S."/>
            <person name="Viragh M."/>
            <person name="Kuo A."/>
            <person name="Thoen E."/>
            <person name="Andreopoulos B."/>
            <person name="Lu D."/>
            <person name="Skrede I."/>
            <person name="Drula E."/>
            <person name="Henrissat B."/>
            <person name="Morin E."/>
            <person name="Kohler A."/>
            <person name="Barry K."/>
            <person name="LaButti K."/>
            <person name="Morin E."/>
            <person name="Salamov A."/>
            <person name="Lipzen A."/>
            <person name="Mereny Z."/>
            <person name="Hegedus B."/>
            <person name="Baldrian P."/>
            <person name="Stursova M."/>
            <person name="Weitz H."/>
            <person name="Taylor A."/>
            <person name="Grigoriev I.V."/>
            <person name="Nagy L.G."/>
            <person name="Martin F."/>
            <person name="Kauserud H."/>
        </authorList>
    </citation>
    <scope>NUCLEOTIDE SEQUENCE</scope>
    <source>
        <strain evidence="3">CBHHK200</strain>
    </source>
</reference>
<dbReference type="Gene3D" id="2.40.128.580">
    <property type="entry name" value="GXWXG domain"/>
    <property type="match status" value="1"/>
</dbReference>
<evidence type="ECO:0000259" key="1">
    <source>
        <dbReference type="Pfam" id="PF14231"/>
    </source>
</evidence>
<feature type="domain" description="GXWXG" evidence="1">
    <location>
        <begin position="15"/>
        <end position="71"/>
    </location>
</feature>
<accession>A0AAD6S894</accession>
<keyword evidence="4" id="KW-1185">Reference proteome</keyword>
<gene>
    <name evidence="3" type="ORF">C8F04DRAFT_1272295</name>
</gene>
<proteinExistence type="predicted"/>
<dbReference type="Pfam" id="PF14231">
    <property type="entry name" value="GXWXG"/>
    <property type="match status" value="1"/>
</dbReference>
<dbReference type="InterPro" id="IPR025568">
    <property type="entry name" value="DUF4334"/>
</dbReference>
<dbReference type="EMBL" id="JARJCM010000204">
    <property type="protein sequence ID" value="KAJ7022709.1"/>
    <property type="molecule type" value="Genomic_DNA"/>
</dbReference>
<name>A0AAD6S894_9AGAR</name>
<dbReference type="InterPro" id="IPR025951">
    <property type="entry name" value="GXWXG_dom"/>
</dbReference>
<protein>
    <submittedName>
        <fullName evidence="3">Uncharacterized protein</fullName>
    </submittedName>
</protein>
<organism evidence="3 4">
    <name type="scientific">Mycena alexandri</name>
    <dbReference type="NCBI Taxonomy" id="1745969"/>
    <lineage>
        <taxon>Eukaryota</taxon>
        <taxon>Fungi</taxon>
        <taxon>Dikarya</taxon>
        <taxon>Basidiomycota</taxon>
        <taxon>Agaricomycotina</taxon>
        <taxon>Agaricomycetes</taxon>
        <taxon>Agaricomycetidae</taxon>
        <taxon>Agaricales</taxon>
        <taxon>Marasmiineae</taxon>
        <taxon>Mycenaceae</taxon>
        <taxon>Mycena</taxon>
    </lineage>
</organism>
<comment type="caution">
    <text evidence="3">The sequence shown here is derived from an EMBL/GenBank/DDBJ whole genome shotgun (WGS) entry which is preliminary data.</text>
</comment>
<evidence type="ECO:0000313" key="4">
    <source>
        <dbReference type="Proteomes" id="UP001218188"/>
    </source>
</evidence>
<dbReference type="Pfam" id="PF14232">
    <property type="entry name" value="DUF4334"/>
    <property type="match status" value="1"/>
</dbReference>
<dbReference type="Proteomes" id="UP001218188">
    <property type="component" value="Unassembled WGS sequence"/>
</dbReference>
<sequence>MVAGGQTTESVATKIFDQLKPVEPSFLMGDWEGGDFKTGHPASEALKKLNWAGKTFRTENDVDPVVVSGEGGKRTFLEVYGHAQVREIKFRGVVSAAMVYDIRPIIDHFRYVDEETVAGMMDIKDAPAGYHFHLTRYRPTSKM</sequence>
<dbReference type="AlphaFoldDB" id="A0AAD6S894"/>